<reference evidence="9 10" key="1">
    <citation type="journal article" date="2015" name="Mol. Plant Microbe Interact.">
        <title>Genome, transcriptome, and functional analyses of Penicillium expansum provide new insights into secondary metabolism and pathogenicity.</title>
        <authorList>
            <person name="Ballester A.R."/>
            <person name="Marcet-Houben M."/>
            <person name="Levin E."/>
            <person name="Sela N."/>
            <person name="Selma-Lazaro C."/>
            <person name="Carmona L."/>
            <person name="Wisniewski M."/>
            <person name="Droby S."/>
            <person name="Gonzalez-Candelas L."/>
            <person name="Gabaldon T."/>
        </authorList>
    </citation>
    <scope>NUCLEOTIDE SEQUENCE [LARGE SCALE GENOMIC DNA]</scope>
    <source>
        <strain evidence="9 10">PHI-1</strain>
    </source>
</reference>
<dbReference type="SUPFAM" id="SSF51556">
    <property type="entry name" value="Metallo-dependent hydrolases"/>
    <property type="match status" value="1"/>
</dbReference>
<dbReference type="InterPro" id="IPR006680">
    <property type="entry name" value="Amidohydro-rel"/>
</dbReference>
<dbReference type="GO" id="GO:0043386">
    <property type="term" value="P:mycotoxin biosynthetic process"/>
    <property type="evidence" value="ECO:0007669"/>
    <property type="project" value="UniProtKB-ARBA"/>
</dbReference>
<evidence type="ECO:0000256" key="5">
    <source>
        <dbReference type="ARBA" id="ARBA00023004"/>
    </source>
</evidence>
<dbReference type="Proteomes" id="UP000030104">
    <property type="component" value="Unassembled WGS sequence"/>
</dbReference>
<name>A0A0A2KKP2_PENIT</name>
<evidence type="ECO:0000256" key="7">
    <source>
        <dbReference type="PIRSR" id="PIRSR602401-1"/>
    </source>
</evidence>
<dbReference type="CDD" id="cd11065">
    <property type="entry name" value="CYP64-like"/>
    <property type="match status" value="1"/>
</dbReference>
<feature type="binding site" description="axial binding residue" evidence="7">
    <location>
        <position position="791"/>
    </location>
    <ligand>
        <name>heme</name>
        <dbReference type="ChEBI" id="CHEBI:30413"/>
    </ligand>
    <ligandPart>
        <name>Fe</name>
        <dbReference type="ChEBI" id="CHEBI:18248"/>
    </ligandPart>
</feature>
<organism evidence="9 10">
    <name type="scientific">Penicillium italicum</name>
    <name type="common">Blue mold</name>
    <dbReference type="NCBI Taxonomy" id="40296"/>
    <lineage>
        <taxon>Eukaryota</taxon>
        <taxon>Fungi</taxon>
        <taxon>Dikarya</taxon>
        <taxon>Ascomycota</taxon>
        <taxon>Pezizomycotina</taxon>
        <taxon>Eurotiomycetes</taxon>
        <taxon>Eurotiomycetidae</taxon>
        <taxon>Eurotiales</taxon>
        <taxon>Aspergillaceae</taxon>
        <taxon>Penicillium</taxon>
    </lineage>
</organism>
<evidence type="ECO:0000256" key="6">
    <source>
        <dbReference type="ARBA" id="ARBA00023033"/>
    </source>
</evidence>
<keyword evidence="10" id="KW-1185">Reference proteome</keyword>
<keyword evidence="6" id="KW-0503">Monooxygenase</keyword>
<dbReference type="GO" id="GO:0016787">
    <property type="term" value="F:hydrolase activity"/>
    <property type="evidence" value="ECO:0007669"/>
    <property type="project" value="InterPro"/>
</dbReference>
<dbReference type="GO" id="GO:0016705">
    <property type="term" value="F:oxidoreductase activity, acting on paired donors, with incorporation or reduction of molecular oxygen"/>
    <property type="evidence" value="ECO:0007669"/>
    <property type="project" value="InterPro"/>
</dbReference>
<dbReference type="STRING" id="40296.A0A0A2KKP2"/>
<feature type="domain" description="Amidohydrolase-related" evidence="8">
    <location>
        <begin position="4"/>
        <end position="305"/>
    </location>
</feature>
<comment type="cofactor">
    <cofactor evidence="1 7">
        <name>heme</name>
        <dbReference type="ChEBI" id="CHEBI:30413"/>
    </cofactor>
</comment>
<gene>
    <name evidence="9" type="ORF">PITC_009170</name>
</gene>
<dbReference type="OrthoDB" id="1103324at2759"/>
<dbReference type="EMBL" id="JQGA01001283">
    <property type="protein sequence ID" value="KGO67466.1"/>
    <property type="molecule type" value="Genomic_DNA"/>
</dbReference>
<dbReference type="InterPro" id="IPR002401">
    <property type="entry name" value="Cyt_P450_E_grp-I"/>
</dbReference>
<dbReference type="Pfam" id="PF04909">
    <property type="entry name" value="Amidohydro_2"/>
    <property type="match status" value="1"/>
</dbReference>
<dbReference type="GO" id="GO:0005506">
    <property type="term" value="F:iron ion binding"/>
    <property type="evidence" value="ECO:0007669"/>
    <property type="project" value="InterPro"/>
</dbReference>
<evidence type="ECO:0000256" key="3">
    <source>
        <dbReference type="ARBA" id="ARBA00022723"/>
    </source>
</evidence>
<sequence>MNRIDVHHHFIPPAYVKAFNSTPGDPSGWHLPKWTPESTLSLMASHSTRTAILSLTAPGTSILSDSPVDSATLARQINLYGSQLHRENPTRFGFFASLPHLTPETIPSAIEELTYALDTLHADGITLYTRYSGTGYLGHSAFAPLWEELNRRNAVVFIHPTNTASDAQKKPEMVNVKLPQPIIDYPHETCRTAVDLITSGTISKNPDVKIVLSHGGGTLPILATRAANLLYDAGLTEISPERFLEQARSFYLDLALSGNEENLELLVGKNGFAKKGHVLYGSDFPYAPVETIDKYVGMMEEFLAQGGEKEEEIARGAASSRSMQSLMRTSEHTTSADLISRDYIHSRILVILNMPLWLLWAWPYSFSEPSSKVGEQSANHLLVLLASLSSATSTRSRVFTEWARIYGGLYSFRIGSATAAVITDRSLVKELLDKRSAIYSSRPTSYVGQSLITGGDHLLVMDNNETWRLFRKTVHQHFKASMCEKEHVKLLEAEHTQMMRDFLLYPEKHMLHTKRTTNSIIMSLLYGIRTPSWDTPHMQELYEIMEQWSKVMETGATPPVDIFPWLKWVPQRWLGNWVDRSLEVGSGMKALYGSFRRRAIEARRQAEQGSQSRARTFIDHVLDLQEKASLTDNQVDFLGGVMMEGGSDTGSTMLLVMIQALVQHPEVQERARAEIDAVCGEDRSPTWADFGRLPYINMVVKETMRWRPVTPLSFPHALSQDDWVNGYLLPKGATVFLNVWGLHHDERVFPNPDRFDPSHYEGRQNLASDYAASPDYMQRDHFIYGAGRRLCPGIHLSERSMFLGAAKLLWGFQFEPELDESGKAIAIDTDPITGYTEGFLVCPRDYKCRISPRSTARAETILREFAQAESEILCQYATP</sequence>
<accession>A0A0A2KKP2</accession>
<keyword evidence="5 7" id="KW-0408">Iron</keyword>
<dbReference type="GO" id="GO:0020037">
    <property type="term" value="F:heme binding"/>
    <property type="evidence" value="ECO:0007669"/>
    <property type="project" value="InterPro"/>
</dbReference>
<dbReference type="OMA" id="CAPELEW"/>
<comment type="similarity">
    <text evidence="2">Belongs to the cytochrome P450 family.</text>
</comment>
<proteinExistence type="inferred from homology"/>
<dbReference type="InterPro" id="IPR050364">
    <property type="entry name" value="Cytochrome_P450_fung"/>
</dbReference>
<dbReference type="Gene3D" id="1.10.630.10">
    <property type="entry name" value="Cytochrome P450"/>
    <property type="match status" value="1"/>
</dbReference>
<dbReference type="InterPro" id="IPR036396">
    <property type="entry name" value="Cyt_P450_sf"/>
</dbReference>
<dbReference type="PhylomeDB" id="A0A0A2KKP2"/>
<dbReference type="PANTHER" id="PTHR46300">
    <property type="entry name" value="P450, PUTATIVE (EUROFUNG)-RELATED-RELATED"/>
    <property type="match status" value="1"/>
</dbReference>
<comment type="caution">
    <text evidence="9">The sequence shown here is derived from an EMBL/GenBank/DDBJ whole genome shotgun (WGS) entry which is preliminary data.</text>
</comment>
<dbReference type="InterPro" id="IPR032466">
    <property type="entry name" value="Metal_Hydrolase"/>
</dbReference>
<dbReference type="PANTHER" id="PTHR46300:SF2">
    <property type="entry name" value="CYTOCHROME P450 MONOOXYGENASE ALNH-RELATED"/>
    <property type="match status" value="1"/>
</dbReference>
<keyword evidence="3 7" id="KW-0479">Metal-binding</keyword>
<evidence type="ECO:0000259" key="8">
    <source>
        <dbReference type="Pfam" id="PF04909"/>
    </source>
</evidence>
<dbReference type="InterPro" id="IPR001128">
    <property type="entry name" value="Cyt_P450"/>
</dbReference>
<keyword evidence="4" id="KW-0560">Oxidoreductase</keyword>
<dbReference type="SUPFAM" id="SSF48264">
    <property type="entry name" value="Cytochrome P450"/>
    <property type="match status" value="1"/>
</dbReference>
<dbReference type="GO" id="GO:0004497">
    <property type="term" value="F:monooxygenase activity"/>
    <property type="evidence" value="ECO:0007669"/>
    <property type="project" value="UniProtKB-KW"/>
</dbReference>
<evidence type="ECO:0000256" key="2">
    <source>
        <dbReference type="ARBA" id="ARBA00010617"/>
    </source>
</evidence>
<dbReference type="HOGENOM" id="CLU_001570_2_1_1"/>
<dbReference type="AlphaFoldDB" id="A0A0A2KKP2"/>
<keyword evidence="7" id="KW-0349">Heme</keyword>
<evidence type="ECO:0000256" key="4">
    <source>
        <dbReference type="ARBA" id="ARBA00023002"/>
    </source>
</evidence>
<dbReference type="Gene3D" id="3.20.20.140">
    <property type="entry name" value="Metal-dependent hydrolases"/>
    <property type="match status" value="1"/>
</dbReference>
<evidence type="ECO:0000313" key="9">
    <source>
        <dbReference type="EMBL" id="KGO67466.1"/>
    </source>
</evidence>
<evidence type="ECO:0000313" key="10">
    <source>
        <dbReference type="Proteomes" id="UP000030104"/>
    </source>
</evidence>
<dbReference type="PRINTS" id="PR00463">
    <property type="entry name" value="EP450I"/>
</dbReference>
<dbReference type="Pfam" id="PF00067">
    <property type="entry name" value="p450"/>
    <property type="match status" value="1"/>
</dbReference>
<protein>
    <submittedName>
        <fullName evidence="9">Cytochrome P450</fullName>
    </submittedName>
</protein>
<evidence type="ECO:0000256" key="1">
    <source>
        <dbReference type="ARBA" id="ARBA00001971"/>
    </source>
</evidence>